<dbReference type="KEGG" id="pan:PODANSg2139"/>
<dbReference type="GO" id="GO:0000166">
    <property type="term" value="F:nucleotide binding"/>
    <property type="evidence" value="ECO:0007669"/>
    <property type="project" value="InterPro"/>
</dbReference>
<feature type="region of interest" description="Disordered" evidence="4">
    <location>
        <begin position="69"/>
        <end position="93"/>
    </location>
</feature>
<evidence type="ECO:0000256" key="1">
    <source>
        <dbReference type="ARBA" id="ARBA00004123"/>
    </source>
</evidence>
<evidence type="ECO:0000256" key="4">
    <source>
        <dbReference type="SAM" id="MobiDB-lite"/>
    </source>
</evidence>
<reference evidence="6" key="1">
    <citation type="journal article" date="2008" name="Genome Biol.">
        <title>The genome sequence of the model ascomycete fungus Podospora anserina.</title>
        <authorList>
            <person name="Espagne E."/>
            <person name="Lespinet O."/>
            <person name="Malagnac F."/>
            <person name="Da Silva C."/>
            <person name="Jaillon O."/>
            <person name="Porcel B.M."/>
            <person name="Couloux A."/>
            <person name="Aury J.-M."/>
            <person name="Segurens B."/>
            <person name="Poulain J."/>
            <person name="Anthouard V."/>
            <person name="Grossetete S."/>
            <person name="Khalili H."/>
            <person name="Coppin E."/>
            <person name="Dequard-Chablat M."/>
            <person name="Picard M."/>
            <person name="Contamine V."/>
            <person name="Arnaise S."/>
            <person name="Bourdais A."/>
            <person name="Berteaux-Lecellier V."/>
            <person name="Gautheret D."/>
            <person name="de Vries R.P."/>
            <person name="Battaglia E."/>
            <person name="Coutinho P.M."/>
            <person name="Danchin E.G.J."/>
            <person name="Henrissat B."/>
            <person name="El Khoury R."/>
            <person name="Sainsard-Chanet A."/>
            <person name="Boivin A."/>
            <person name="Pinan-Lucarre B."/>
            <person name="Sellem C.H."/>
            <person name="Debuchy R."/>
            <person name="Wincker P."/>
            <person name="Weissenbach J."/>
            <person name="Silar P."/>
        </authorList>
    </citation>
    <scope>NUCLEOTIDE SEQUENCE [LARGE SCALE GENOMIC DNA]</scope>
    <source>
        <strain evidence="6">S mat+</strain>
    </source>
</reference>
<dbReference type="PANTHER" id="PTHR21297">
    <property type="entry name" value="DNA-DIRECTED RNA POLYMERASE II"/>
    <property type="match status" value="1"/>
</dbReference>
<dbReference type="InterPro" id="IPR005574">
    <property type="entry name" value="Rpb4/RPC9"/>
</dbReference>
<dbReference type="Gene3D" id="1.20.1250.40">
    <property type="match status" value="1"/>
</dbReference>
<dbReference type="HOGENOM" id="CLU_1258808_0_0_1"/>
<dbReference type="InterPro" id="IPR006590">
    <property type="entry name" value="RNA_pol_Rpb4/RPC9_core"/>
</dbReference>
<dbReference type="InterPro" id="IPR045222">
    <property type="entry name" value="Rpb4-like"/>
</dbReference>
<dbReference type="VEuPathDB" id="FungiDB:PODANS_1_14130"/>
<reference evidence="6" key="2">
    <citation type="submission" date="2008-07" db="EMBL/GenBank/DDBJ databases">
        <authorList>
            <person name="Genoscope - CEA"/>
        </authorList>
    </citation>
    <scope>NUCLEOTIDE SEQUENCE</scope>
    <source>
        <strain evidence="6">S mat+</strain>
    </source>
</reference>
<evidence type="ECO:0000256" key="3">
    <source>
        <dbReference type="ARBA" id="ARBA00025724"/>
    </source>
</evidence>
<proteinExistence type="inferred from homology"/>
<keyword evidence="2" id="KW-0539">Nucleus</keyword>
<gene>
    <name evidence="6" type="ORF">PODANS_1_14130</name>
</gene>
<accession>B2AM36</accession>
<comment type="subcellular location">
    <subcellularLocation>
        <location evidence="1">Nucleus</location>
    </subcellularLocation>
</comment>
<feature type="domain" description="RNA polymerase Rpb4/RPC9 core" evidence="5">
    <location>
        <begin position="102"/>
        <end position="220"/>
    </location>
</feature>
<dbReference type="Pfam" id="PF03874">
    <property type="entry name" value="RNA_pol_Rpb4"/>
    <property type="match status" value="1"/>
</dbReference>
<dbReference type="EMBL" id="CU633867">
    <property type="protein sequence ID" value="CAP65024.1"/>
    <property type="molecule type" value="Genomic_DNA"/>
</dbReference>
<dbReference type="InterPro" id="IPR038324">
    <property type="entry name" value="Rpb4/RPC9_sf"/>
</dbReference>
<dbReference type="InterPro" id="IPR010997">
    <property type="entry name" value="HRDC-like_sf"/>
</dbReference>
<dbReference type="AlphaFoldDB" id="B2AM36"/>
<dbReference type="RefSeq" id="XP_001905117.1">
    <property type="nucleotide sequence ID" value="XM_001905082.1"/>
</dbReference>
<protein>
    <submittedName>
        <fullName evidence="6">Podospora anserina S mat+ genomic DNA chromosome 1, supercontig 3</fullName>
    </submittedName>
</protein>
<dbReference type="SUPFAM" id="SSF47819">
    <property type="entry name" value="HRDC-like"/>
    <property type="match status" value="1"/>
</dbReference>
<dbReference type="GO" id="GO:0006352">
    <property type="term" value="P:DNA-templated transcription initiation"/>
    <property type="evidence" value="ECO:0007669"/>
    <property type="project" value="InterPro"/>
</dbReference>
<dbReference type="SMART" id="SM00657">
    <property type="entry name" value="RPOL4c"/>
    <property type="match status" value="1"/>
</dbReference>
<evidence type="ECO:0000259" key="5">
    <source>
        <dbReference type="SMART" id="SM00657"/>
    </source>
</evidence>
<dbReference type="GeneID" id="6189183"/>
<evidence type="ECO:0000313" key="6">
    <source>
        <dbReference type="EMBL" id="CAP65024.1"/>
    </source>
</evidence>
<comment type="similarity">
    <text evidence="3">Belongs to the eukaryotic RPB4 RNA polymerase subunit family.</text>
</comment>
<dbReference type="GO" id="GO:0005634">
    <property type="term" value="C:nucleus"/>
    <property type="evidence" value="ECO:0007669"/>
    <property type="project" value="UniProtKB-SubCell"/>
</dbReference>
<name>B2AM36_PODAN</name>
<dbReference type="OrthoDB" id="2186918at2759"/>
<feature type="non-terminal residue" evidence="6">
    <location>
        <position position="1"/>
    </location>
</feature>
<evidence type="ECO:0000256" key="2">
    <source>
        <dbReference type="ARBA" id="ARBA00023242"/>
    </source>
</evidence>
<dbReference type="GO" id="GO:0030880">
    <property type="term" value="C:RNA polymerase complex"/>
    <property type="evidence" value="ECO:0007669"/>
    <property type="project" value="InterPro"/>
</dbReference>
<sequence>QVIKEEPREPTRSLHPLCSQHTIGSFILRATTSFHVRKQGQIDQVHPFTYHPYWRYRLGSTFANQRSRITDSTMSDQKHAPTSRAKPPPAGEEEAGAVLKLGEFQDVDTLTLSEASLVINALMAKRKKDRKDRNETDALNQTLDYLDAFARFKAKENVEAVERLLSTHKELSKFERAQIVPLGSLCCDTADECKTLIPSLADKISDEDLGELLDELEKLL</sequence>
<dbReference type="FunFam" id="1.20.1250.40:FF:000003">
    <property type="entry name" value="DNA-directed RNA polymerase II subunit rpb4"/>
    <property type="match status" value="1"/>
</dbReference>
<organism evidence="6">
    <name type="scientific">Podospora anserina (strain S / ATCC MYA-4624 / DSM 980 / FGSC 10383)</name>
    <name type="common">Pleurage anserina</name>
    <dbReference type="NCBI Taxonomy" id="515849"/>
    <lineage>
        <taxon>Eukaryota</taxon>
        <taxon>Fungi</taxon>
        <taxon>Dikarya</taxon>
        <taxon>Ascomycota</taxon>
        <taxon>Pezizomycotina</taxon>
        <taxon>Sordariomycetes</taxon>
        <taxon>Sordariomycetidae</taxon>
        <taxon>Sordariales</taxon>
        <taxon>Podosporaceae</taxon>
        <taxon>Podospora</taxon>
        <taxon>Podospora anserina</taxon>
    </lineage>
</organism>